<dbReference type="Proteomes" id="UP001174909">
    <property type="component" value="Unassembled WGS sequence"/>
</dbReference>
<evidence type="ECO:0000313" key="8">
    <source>
        <dbReference type="Proteomes" id="UP001174909"/>
    </source>
</evidence>
<dbReference type="InterPro" id="IPR011010">
    <property type="entry name" value="DNA_brk_join_enz"/>
</dbReference>
<dbReference type="PROSITE" id="PS51687">
    <property type="entry name" value="SAM_MT_RNA_M5U"/>
    <property type="match status" value="1"/>
</dbReference>
<evidence type="ECO:0000256" key="2">
    <source>
        <dbReference type="ARBA" id="ARBA00022679"/>
    </source>
</evidence>
<dbReference type="InterPro" id="IPR012340">
    <property type="entry name" value="NA-bd_OB-fold"/>
</dbReference>
<dbReference type="Gene3D" id="2.40.50.140">
    <property type="entry name" value="Nucleic acid-binding proteins"/>
    <property type="match status" value="1"/>
</dbReference>
<dbReference type="GO" id="GO:0030697">
    <property type="term" value="F:tRNA (uracil(54)-C5)-methyltransferase activity, S-adenosyl methionine-dependent"/>
    <property type="evidence" value="ECO:0007669"/>
    <property type="project" value="UniProtKB-EC"/>
</dbReference>
<comment type="caution">
    <text evidence="7">The sequence shown here is derived from an EMBL/GenBank/DDBJ whole genome shotgun (WGS) entry which is preliminary data.</text>
</comment>
<name>A0AA35TJ04_GEOBA</name>
<evidence type="ECO:0000313" key="7">
    <source>
        <dbReference type="EMBL" id="CAI8048589.1"/>
    </source>
</evidence>
<dbReference type="EC" id="2.1.1.35" evidence="4"/>
<dbReference type="GO" id="GO:0070041">
    <property type="term" value="F:rRNA (uridine-C5-)-methyltransferase activity"/>
    <property type="evidence" value="ECO:0007669"/>
    <property type="project" value="TreeGrafter"/>
</dbReference>
<dbReference type="InterPro" id="IPR029063">
    <property type="entry name" value="SAM-dependent_MTases_sf"/>
</dbReference>
<dbReference type="GO" id="GO:0070475">
    <property type="term" value="P:rRNA base methylation"/>
    <property type="evidence" value="ECO:0007669"/>
    <property type="project" value="TreeGrafter"/>
</dbReference>
<proteinExistence type="inferred from homology"/>
<dbReference type="CDD" id="cd02440">
    <property type="entry name" value="AdoMet_MTases"/>
    <property type="match status" value="1"/>
</dbReference>
<evidence type="ECO:0000256" key="4">
    <source>
        <dbReference type="ARBA" id="ARBA00033763"/>
    </source>
</evidence>
<keyword evidence="2 6" id="KW-0808">Transferase</keyword>
<accession>A0AA35TJ04</accession>
<dbReference type="EMBL" id="CASHTH010003736">
    <property type="protein sequence ID" value="CAI8048589.1"/>
    <property type="molecule type" value="Genomic_DNA"/>
</dbReference>
<evidence type="ECO:0000256" key="1">
    <source>
        <dbReference type="ARBA" id="ARBA00022603"/>
    </source>
</evidence>
<keyword evidence="8" id="KW-1185">Reference proteome</keyword>
<dbReference type="PANTHER" id="PTHR11061:SF30">
    <property type="entry name" value="TRNA (URACIL(54)-C(5))-METHYLTRANSFERASE"/>
    <property type="match status" value="1"/>
</dbReference>
<protein>
    <recommendedName>
        <fullName evidence="4">tRNA (uracil(54)-C(5))-methyltransferase</fullName>
        <ecNumber evidence="4">2.1.1.35</ecNumber>
    </recommendedName>
</protein>
<feature type="binding site" evidence="6">
    <location>
        <position position="398"/>
    </location>
    <ligand>
        <name>S-adenosyl-L-methionine</name>
        <dbReference type="ChEBI" id="CHEBI:59789"/>
    </ligand>
</feature>
<dbReference type="InterPro" id="IPR010280">
    <property type="entry name" value="U5_MeTrfase_fam"/>
</dbReference>
<dbReference type="SUPFAM" id="SSF56349">
    <property type="entry name" value="DNA breaking-rejoining enzymes"/>
    <property type="match status" value="1"/>
</dbReference>
<feature type="binding site" evidence="6">
    <location>
        <position position="305"/>
    </location>
    <ligand>
        <name>S-adenosyl-L-methionine</name>
        <dbReference type="ChEBI" id="CHEBI:59789"/>
    </ligand>
</feature>
<keyword evidence="1 6" id="KW-0489">Methyltransferase</keyword>
<feature type="binding site" evidence="6">
    <location>
        <position position="355"/>
    </location>
    <ligand>
        <name>S-adenosyl-L-methionine</name>
        <dbReference type="ChEBI" id="CHEBI:59789"/>
    </ligand>
</feature>
<sequence>MKLRDRALLEVIYAAGLRVSEVRDLNVNDINFGNEGASRSREGLEAASRPYRRSGAPSAVPYLHEVTSVRPDDQPPELAELTLFDEIGPLGDCLADFEDGRINVFGGIPGERVVARIVRYRRRRKRMVSGIVQDVVTASPHRVSAPCQYFGACTGCQWQHVSYNHQLALKRGYVERNFSEYPSLSGTNIEPCIPAPSLYGYRNHARYTIRREGSPGFVNRITRRFVQTDECLLMTPGINRLADGLKGRAQETSQLSIRYGVNTDDWLIQPTLKSEQIFRWSPGRVTTPRKLLGRTFRIASPSFFQVNTEQAERLAELVGRTLELSGRELVVDAYAGVGTFAILLADSVNRVVAIEESAAAVRGCAANASGIENVEFIEGKTEDVLDSMQARPDAVILDRHGPGCHPTVLEALIRLAPERTVYVSCDPEALARDLDVLVRGGFRIESVRPIDMFPQTHHVETVALLEGVSRKY</sequence>
<dbReference type="SUPFAM" id="SSF53335">
    <property type="entry name" value="S-adenosyl-L-methionine-dependent methyltransferases"/>
    <property type="match status" value="1"/>
</dbReference>
<dbReference type="Gene3D" id="3.40.50.150">
    <property type="entry name" value="Vaccinia Virus protein VP39"/>
    <property type="match status" value="2"/>
</dbReference>
<gene>
    <name evidence="7" type="ORF">GBAR_LOCUS26784</name>
</gene>
<dbReference type="Pfam" id="PF05958">
    <property type="entry name" value="tRNA_U5-meth_tr"/>
    <property type="match status" value="1"/>
</dbReference>
<comment type="catalytic activity">
    <reaction evidence="5">
        <text>uridine(54) in tRNA + S-adenosyl-L-methionine = 5-methyluridine(54) in tRNA + S-adenosyl-L-homocysteine + H(+)</text>
        <dbReference type="Rhea" id="RHEA:42712"/>
        <dbReference type="Rhea" id="RHEA-COMP:10167"/>
        <dbReference type="Rhea" id="RHEA-COMP:10193"/>
        <dbReference type="ChEBI" id="CHEBI:15378"/>
        <dbReference type="ChEBI" id="CHEBI:57856"/>
        <dbReference type="ChEBI" id="CHEBI:59789"/>
        <dbReference type="ChEBI" id="CHEBI:65315"/>
        <dbReference type="ChEBI" id="CHEBI:74447"/>
        <dbReference type="EC" id="2.1.1.35"/>
    </reaction>
    <physiologicalReaction direction="left-to-right" evidence="5">
        <dbReference type="Rhea" id="RHEA:42713"/>
    </physiologicalReaction>
</comment>
<evidence type="ECO:0000256" key="3">
    <source>
        <dbReference type="ARBA" id="ARBA00022691"/>
    </source>
</evidence>
<organism evidence="7 8">
    <name type="scientific">Geodia barretti</name>
    <name type="common">Barrett's horny sponge</name>
    <dbReference type="NCBI Taxonomy" id="519541"/>
    <lineage>
        <taxon>Eukaryota</taxon>
        <taxon>Metazoa</taxon>
        <taxon>Porifera</taxon>
        <taxon>Demospongiae</taxon>
        <taxon>Heteroscleromorpha</taxon>
        <taxon>Tetractinellida</taxon>
        <taxon>Astrophorina</taxon>
        <taxon>Geodiidae</taxon>
        <taxon>Geodia</taxon>
    </lineage>
</organism>
<dbReference type="PANTHER" id="PTHR11061">
    <property type="entry name" value="RNA M5U METHYLTRANSFERASE"/>
    <property type="match status" value="1"/>
</dbReference>
<feature type="active site" description="Nucleophile" evidence="6">
    <location>
        <position position="425"/>
    </location>
</feature>
<keyword evidence="3 6" id="KW-0949">S-adenosyl-L-methionine</keyword>
<evidence type="ECO:0000256" key="5">
    <source>
        <dbReference type="ARBA" id="ARBA00047278"/>
    </source>
</evidence>
<comment type="similarity">
    <text evidence="6">Belongs to the class I-like SAM-binding methyltransferase superfamily. RNA M5U methyltransferase family.</text>
</comment>
<dbReference type="GO" id="GO:0003677">
    <property type="term" value="F:DNA binding"/>
    <property type="evidence" value="ECO:0007669"/>
    <property type="project" value="InterPro"/>
</dbReference>
<reference evidence="7" key="1">
    <citation type="submission" date="2023-03" db="EMBL/GenBank/DDBJ databases">
        <authorList>
            <person name="Steffen K."/>
            <person name="Cardenas P."/>
        </authorList>
    </citation>
    <scope>NUCLEOTIDE SEQUENCE</scope>
</reference>
<dbReference type="InterPro" id="IPR030391">
    <property type="entry name" value="MeTrfase_TrmA_CS"/>
</dbReference>
<feature type="binding site" evidence="6">
    <location>
        <position position="334"/>
    </location>
    <ligand>
        <name>S-adenosyl-L-methionine</name>
        <dbReference type="ChEBI" id="CHEBI:59789"/>
    </ligand>
</feature>
<dbReference type="AlphaFoldDB" id="A0AA35TJ04"/>
<evidence type="ECO:0000256" key="6">
    <source>
        <dbReference type="PROSITE-ProRule" id="PRU01024"/>
    </source>
</evidence>
<dbReference type="PROSITE" id="PS01231">
    <property type="entry name" value="TRMA_2"/>
    <property type="match status" value="1"/>
</dbReference>